<feature type="transmembrane region" description="Helical" evidence="1">
    <location>
        <begin position="141"/>
        <end position="161"/>
    </location>
</feature>
<keyword evidence="1" id="KW-1133">Transmembrane helix</keyword>
<dbReference type="RefSeq" id="WP_200683258.1">
    <property type="nucleotide sequence ID" value="NZ_JAEPRQ010000001.1"/>
</dbReference>
<comment type="caution">
    <text evidence="2">The sequence shown here is derived from an EMBL/GenBank/DDBJ whole genome shotgun (WGS) entry which is preliminary data.</text>
</comment>
<evidence type="ECO:0000313" key="2">
    <source>
        <dbReference type="EMBL" id="MBK4214582.1"/>
    </source>
</evidence>
<proteinExistence type="predicted"/>
<name>A0A934SFR7_9RHOB</name>
<keyword evidence="3" id="KW-1185">Reference proteome</keyword>
<keyword evidence="1" id="KW-0812">Transmembrane</keyword>
<dbReference type="Proteomes" id="UP000640485">
    <property type="component" value="Unassembled WGS sequence"/>
</dbReference>
<reference evidence="2" key="1">
    <citation type="submission" date="2021-01" db="EMBL/GenBank/DDBJ databases">
        <title>Paracoccus amoyensis sp. nov., isolated from the surface seawater along the coast of Xiamen Island, China.</title>
        <authorList>
            <person name="Lyu L."/>
        </authorList>
    </citation>
    <scope>NUCLEOTIDE SEQUENCE</scope>
    <source>
        <strain evidence="2">MJ17</strain>
    </source>
</reference>
<keyword evidence="1" id="KW-0472">Membrane</keyword>
<feature type="transmembrane region" description="Helical" evidence="1">
    <location>
        <begin position="9"/>
        <end position="29"/>
    </location>
</feature>
<gene>
    <name evidence="2" type="ORF">JJJ17_01440</name>
</gene>
<dbReference type="EMBL" id="JAEPRQ010000001">
    <property type="protein sequence ID" value="MBK4214582.1"/>
    <property type="molecule type" value="Genomic_DNA"/>
</dbReference>
<dbReference type="AlphaFoldDB" id="A0A934SFR7"/>
<accession>A0A934SFR7</accession>
<evidence type="ECO:0000313" key="3">
    <source>
        <dbReference type="Proteomes" id="UP000640485"/>
    </source>
</evidence>
<organism evidence="2 3">
    <name type="scientific">Paracoccus caeni</name>
    <dbReference type="NCBI Taxonomy" id="657651"/>
    <lineage>
        <taxon>Bacteria</taxon>
        <taxon>Pseudomonadati</taxon>
        <taxon>Pseudomonadota</taxon>
        <taxon>Alphaproteobacteria</taxon>
        <taxon>Rhodobacterales</taxon>
        <taxon>Paracoccaceae</taxon>
        <taxon>Paracoccus</taxon>
    </lineage>
</organism>
<protein>
    <submittedName>
        <fullName evidence="2">Rod shape-determining protein MreD</fullName>
    </submittedName>
</protein>
<sequence length="178" mass="20393">MIESAKRQVMIGSVLFILCTGAILFFRLLPLPGRAIWPGPDITLCLTFIWLLRRPDQLPALLIVLVFLVEDIMLLRPPGLWAVFVLMGTEAARSREGRWRDQPFVLEWLRVAILMGAMVIGYRFVQFIFMLPVPALGQVLLQYIATVMAYPFVTLMARWLIGLKRISPVEAEMMRYAQ</sequence>
<feature type="transmembrane region" description="Helical" evidence="1">
    <location>
        <begin position="60"/>
        <end position="87"/>
    </location>
</feature>
<evidence type="ECO:0000256" key="1">
    <source>
        <dbReference type="SAM" id="Phobius"/>
    </source>
</evidence>
<feature type="transmembrane region" description="Helical" evidence="1">
    <location>
        <begin position="108"/>
        <end position="129"/>
    </location>
</feature>